<keyword evidence="3" id="KW-0326">Glycosidase</keyword>
<accession>A0ABT0BZI0</accession>
<keyword evidence="7" id="KW-1185">Reference proteome</keyword>
<organism evidence="6 7">
    <name type="scientific">Parabacteroides faecalis</name>
    <dbReference type="NCBI Taxonomy" id="2924040"/>
    <lineage>
        <taxon>Bacteria</taxon>
        <taxon>Pseudomonadati</taxon>
        <taxon>Bacteroidota</taxon>
        <taxon>Bacteroidia</taxon>
        <taxon>Bacteroidales</taxon>
        <taxon>Tannerellaceae</taxon>
        <taxon>Parabacteroides</taxon>
    </lineage>
</organism>
<evidence type="ECO:0000256" key="2">
    <source>
        <dbReference type="ARBA" id="ARBA00022801"/>
    </source>
</evidence>
<dbReference type="SUPFAM" id="SSF75005">
    <property type="entry name" value="Arabinanase/levansucrase/invertase"/>
    <property type="match status" value="1"/>
</dbReference>
<dbReference type="EMBL" id="JAKZMM010000011">
    <property type="protein sequence ID" value="MCJ2380183.1"/>
    <property type="molecule type" value="Genomic_DNA"/>
</dbReference>
<evidence type="ECO:0000313" key="6">
    <source>
        <dbReference type="EMBL" id="MCJ2380183.1"/>
    </source>
</evidence>
<reference evidence="6 7" key="1">
    <citation type="submission" date="2022-03" db="EMBL/GenBank/DDBJ databases">
        <title>Parabacteroides sp. nov. isolated from swine feces.</title>
        <authorList>
            <person name="Bak J.E."/>
        </authorList>
    </citation>
    <scope>NUCLEOTIDE SEQUENCE [LARGE SCALE GENOMIC DNA]</scope>
    <source>
        <strain evidence="6 7">AGMB00274</strain>
    </source>
</reference>
<dbReference type="InterPro" id="IPR013148">
    <property type="entry name" value="Glyco_hydro_32_N"/>
</dbReference>
<dbReference type="InterPro" id="IPR023296">
    <property type="entry name" value="Glyco_hydro_beta-prop_sf"/>
</dbReference>
<dbReference type="Gene3D" id="2.115.10.20">
    <property type="entry name" value="Glycosyl hydrolase domain, family 43"/>
    <property type="match status" value="1"/>
</dbReference>
<evidence type="ECO:0000259" key="5">
    <source>
        <dbReference type="Pfam" id="PF00251"/>
    </source>
</evidence>
<dbReference type="Pfam" id="PF00251">
    <property type="entry name" value="Glyco_hydro_32N"/>
    <property type="match status" value="1"/>
</dbReference>
<evidence type="ECO:0000256" key="4">
    <source>
        <dbReference type="SAM" id="SignalP"/>
    </source>
</evidence>
<keyword evidence="4" id="KW-0732">Signal</keyword>
<dbReference type="CDD" id="cd08984">
    <property type="entry name" value="GH43-like"/>
    <property type="match status" value="1"/>
</dbReference>
<proteinExistence type="inferred from homology"/>
<evidence type="ECO:0000256" key="1">
    <source>
        <dbReference type="ARBA" id="ARBA00009902"/>
    </source>
</evidence>
<protein>
    <recommendedName>
        <fullName evidence="5">Glycosyl hydrolase family 32 N-terminal domain-containing protein</fullName>
    </recommendedName>
</protein>
<comment type="caution">
    <text evidence="6">The sequence shown here is derived from an EMBL/GenBank/DDBJ whole genome shotgun (WGS) entry which is preliminary data.</text>
</comment>
<comment type="similarity">
    <text evidence="1">Belongs to the glycosyl hydrolase 32 family.</text>
</comment>
<evidence type="ECO:0000256" key="3">
    <source>
        <dbReference type="ARBA" id="ARBA00023295"/>
    </source>
</evidence>
<evidence type="ECO:0000313" key="7">
    <source>
        <dbReference type="Proteomes" id="UP001165444"/>
    </source>
</evidence>
<dbReference type="Proteomes" id="UP001165444">
    <property type="component" value="Unassembled WGS sequence"/>
</dbReference>
<feature type="signal peptide" evidence="4">
    <location>
        <begin position="1"/>
        <end position="19"/>
    </location>
</feature>
<gene>
    <name evidence="6" type="ORF">MUN53_06080</name>
</gene>
<sequence>MKKVLLILFALFSTASLFAQQKPFDIEHAPAPLFRCPIYDGPTDPTLEWNEERQEWWMFYTQRRANVENLQGVANVYGSKIGIAATKDYGRNWYYIGTANIPEPQQGQSTFWAPDVFRDKDTYYMIVTFIPGIHPFWGGDCRLVFYKSKDLLNWELVEEIENTHGCIDASAFQMPDGTWKMWYKSPDSKTYTGVSKNLETWKVTGLCEIDDVPHEGPIVFYWKGKYWNIIDECNLGYVGLHCYESEDATHWTYNSTILNKPGLRPDDFDQGRHCDVVVVDDRAFIFYFTHPGRTYKMDGMEVEENTRNYHRASIQIAELEYVDGKIVCDRDRYFKKVPSPIERKK</sequence>
<name>A0ABT0BZI0_9BACT</name>
<keyword evidence="2" id="KW-0378">Hydrolase</keyword>
<feature type="chain" id="PRO_5045207959" description="Glycosyl hydrolase family 32 N-terminal domain-containing protein" evidence="4">
    <location>
        <begin position="20"/>
        <end position="345"/>
    </location>
</feature>
<dbReference type="RefSeq" id="WP_022454694.1">
    <property type="nucleotide sequence ID" value="NZ_JAKZMM010000011.1"/>
</dbReference>
<feature type="domain" description="Glycosyl hydrolase family 32 N-terminal" evidence="5">
    <location>
        <begin position="54"/>
        <end position="164"/>
    </location>
</feature>